<dbReference type="CDD" id="cd01647">
    <property type="entry name" value="RT_LTR"/>
    <property type="match status" value="1"/>
</dbReference>
<dbReference type="PANTHER" id="PTHR33050:SF7">
    <property type="entry name" value="RIBONUCLEASE H"/>
    <property type="match status" value="1"/>
</dbReference>
<evidence type="ECO:0000259" key="2">
    <source>
        <dbReference type="PROSITE" id="PS50878"/>
    </source>
</evidence>
<dbReference type="Pfam" id="PF00078">
    <property type="entry name" value="RVT_1"/>
    <property type="match status" value="1"/>
</dbReference>
<dbReference type="InterPro" id="IPR043128">
    <property type="entry name" value="Rev_trsase/Diguanyl_cyclase"/>
</dbReference>
<dbReference type="Gene3D" id="3.10.10.10">
    <property type="entry name" value="HIV Type 1 Reverse Transcriptase, subunit A, domain 1"/>
    <property type="match status" value="1"/>
</dbReference>
<protein>
    <submittedName>
        <fullName evidence="3">Putative reverse transcriptase</fullName>
    </submittedName>
</protein>
<name>A0A5J4UY09_9EUKA</name>
<dbReference type="InterPro" id="IPR043502">
    <property type="entry name" value="DNA/RNA_pol_sf"/>
</dbReference>
<feature type="domain" description="Reverse transcriptase" evidence="2">
    <location>
        <begin position="594"/>
        <end position="778"/>
    </location>
</feature>
<sequence length="1165" mass="133749">AVISEQGHFDPESHQRLDAAFWGFEPESDMQLWTACILAEAALMKAKRLQDGVVKSRSAPATPHRDIRSTGEVDMSRPMIAVKRKRPDEAAFLEDSNISLQDQFHQERQRVDKFNSIEEQKIAQDVSALLAGIVKQDPAKMDMLGYQLQPIQRQQLFTEIAWDGANVVFPVPEAEAALPEEKAGFARRALESSCAVNQGLAGIIHDIARKNTNKIVNKLAKVWEASLVSVGDSYKERESRLRGVQLGLSTEDVLSKTSKEKFKQKKSAKSVSSHYSTGYRQQFKFGNHWKQKRLPNQRAIEFRGKGNEFKASFIRLAIQNTSGTRSNLPQQSQVGTYQRRANGIEQTQFYLLTQPRVFIPILGIGTISTRLNLEQFNGMQSGSQSFRFGKSVDIKLTSTNLKSSQAIQDGSQQYEDINLGQDHGSQSLINKMAQIRQDYESPVQKGRRIVEVERSELENLVAGSLTSNQTPQQALDRQKQIKENHISSMQTPIGTEGILQQATHFLTLEESKMSPTLPHPHLQDLPIGGRLTHYISEWQKIGADTLISRGIKAYWLHKECPEILARNKCIPSQNRSKQSLEALEDLIQKELQEDIVEEVQLQDLSWVNPCFAIPKAEQGKWRKITDCSILNKFLRATHFIMEDMTTLRQIIQSKDFMIKIDLEMAFHHIPVDPAFRPFLGFHHNNRFFRYKAMCFGVKHAPLVFNKTLKPIMKVIREQLQIRCIAYCDDLLFLSQSKEELEEKKAQIINILEQFGWKLSEKKSVLEPQQTTEFLGWEICTQTDQIRMREDRRQKMLQQINRWIKIIQKQTLVKVKALASFIGKLNFLRMQIRRGGLHMRKLNKVKSWGALKKGWNSRLYINRSTLQEIYWWKKKIEENKPIRATIHQPQAILTTDASATSWGATLKLQNPEEEIWFQGDWSDKWKLSSSNQRETAAVLCALTRSEHFLRRQRVTALKIETDNSVTSFNLNRGAAAVSLQRLADKILEKVEDLELQIQAFHINGIENTIPDSLSRLATSGDYSLRSEVLLEILSQFQVKPTIDMFSNRRNRKFKRFVSVTRDRWAVTQDSLSMSWKSKIPYLHPPISLIAATFSKLKREGVQALLIVPNWPSQPWWPELRSMMSRFMILGESKDLLVPGGRMKKQKRHLPPGKLIAVWIEGTEEKN</sequence>
<dbReference type="PANTHER" id="PTHR33050">
    <property type="entry name" value="REVERSE TRANSCRIPTASE DOMAIN-CONTAINING PROTEIN"/>
    <property type="match status" value="1"/>
</dbReference>
<dbReference type="Proteomes" id="UP000324800">
    <property type="component" value="Unassembled WGS sequence"/>
</dbReference>
<dbReference type="InterPro" id="IPR052055">
    <property type="entry name" value="Hepadnavirus_pol/RT"/>
</dbReference>
<evidence type="ECO:0000313" key="3">
    <source>
        <dbReference type="EMBL" id="KAA6375080.1"/>
    </source>
</evidence>
<dbReference type="InterPro" id="IPR000477">
    <property type="entry name" value="RT_dom"/>
</dbReference>
<dbReference type="GO" id="GO:0003964">
    <property type="term" value="F:RNA-directed DNA polymerase activity"/>
    <property type="evidence" value="ECO:0007669"/>
    <property type="project" value="UniProtKB-KW"/>
</dbReference>
<gene>
    <name evidence="3" type="ORF">EZS28_029393</name>
</gene>
<keyword evidence="3" id="KW-0808">Transferase</keyword>
<dbReference type="Gene3D" id="3.30.70.270">
    <property type="match status" value="1"/>
</dbReference>
<dbReference type="CDD" id="cd09275">
    <property type="entry name" value="RNase_HI_RT_DIRS1"/>
    <property type="match status" value="1"/>
</dbReference>
<feature type="non-terminal residue" evidence="3">
    <location>
        <position position="1165"/>
    </location>
</feature>
<keyword evidence="3" id="KW-0548">Nucleotidyltransferase</keyword>
<comment type="caution">
    <text evidence="3">The sequence shown here is derived from an EMBL/GenBank/DDBJ whole genome shotgun (WGS) entry which is preliminary data.</text>
</comment>
<keyword evidence="3" id="KW-0695">RNA-directed DNA polymerase</keyword>
<reference evidence="3 4" key="1">
    <citation type="submission" date="2019-03" db="EMBL/GenBank/DDBJ databases">
        <title>Single cell metagenomics reveals metabolic interactions within the superorganism composed of flagellate Streblomastix strix and complex community of Bacteroidetes bacteria on its surface.</title>
        <authorList>
            <person name="Treitli S.C."/>
            <person name="Kolisko M."/>
            <person name="Husnik F."/>
            <person name="Keeling P."/>
            <person name="Hampl V."/>
        </authorList>
    </citation>
    <scope>NUCLEOTIDE SEQUENCE [LARGE SCALE GENOMIC DNA]</scope>
    <source>
        <strain evidence="3">ST1C</strain>
    </source>
</reference>
<dbReference type="AlphaFoldDB" id="A0A5J4UY09"/>
<keyword evidence="1" id="KW-0175">Coiled coil</keyword>
<proteinExistence type="predicted"/>
<accession>A0A5J4UY09</accession>
<evidence type="ECO:0000313" key="4">
    <source>
        <dbReference type="Proteomes" id="UP000324800"/>
    </source>
</evidence>
<dbReference type="SUPFAM" id="SSF56672">
    <property type="entry name" value="DNA/RNA polymerases"/>
    <property type="match status" value="1"/>
</dbReference>
<feature type="coiled-coil region" evidence="1">
    <location>
        <begin position="975"/>
        <end position="1002"/>
    </location>
</feature>
<dbReference type="PROSITE" id="PS50878">
    <property type="entry name" value="RT_POL"/>
    <property type="match status" value="1"/>
</dbReference>
<organism evidence="3 4">
    <name type="scientific">Streblomastix strix</name>
    <dbReference type="NCBI Taxonomy" id="222440"/>
    <lineage>
        <taxon>Eukaryota</taxon>
        <taxon>Metamonada</taxon>
        <taxon>Preaxostyla</taxon>
        <taxon>Oxymonadida</taxon>
        <taxon>Streblomastigidae</taxon>
        <taxon>Streblomastix</taxon>
    </lineage>
</organism>
<evidence type="ECO:0000256" key="1">
    <source>
        <dbReference type="SAM" id="Coils"/>
    </source>
</evidence>
<dbReference type="EMBL" id="SNRW01011491">
    <property type="protein sequence ID" value="KAA6375080.1"/>
    <property type="molecule type" value="Genomic_DNA"/>
</dbReference>
<dbReference type="OrthoDB" id="41323at2759"/>
<feature type="non-terminal residue" evidence="3">
    <location>
        <position position="1"/>
    </location>
</feature>